<dbReference type="Proteomes" id="UP000178681">
    <property type="component" value="Unassembled WGS sequence"/>
</dbReference>
<keyword evidence="1" id="KW-0472">Membrane</keyword>
<evidence type="ECO:0000256" key="1">
    <source>
        <dbReference type="SAM" id="Phobius"/>
    </source>
</evidence>
<feature type="transmembrane region" description="Helical" evidence="1">
    <location>
        <begin position="21"/>
        <end position="44"/>
    </location>
</feature>
<keyword evidence="1" id="KW-1133">Transmembrane helix</keyword>
<keyword evidence="1" id="KW-0812">Transmembrane</keyword>
<evidence type="ECO:0000313" key="3">
    <source>
        <dbReference type="Proteomes" id="UP000178681"/>
    </source>
</evidence>
<protein>
    <submittedName>
        <fullName evidence="2">Uncharacterized protein</fullName>
    </submittedName>
</protein>
<comment type="caution">
    <text evidence="2">The sequence shown here is derived from an EMBL/GenBank/DDBJ whole genome shotgun (WGS) entry which is preliminary data.</text>
</comment>
<accession>A0A1F5Z1R6</accession>
<gene>
    <name evidence="2" type="ORF">A2872_01130</name>
</gene>
<organism evidence="2 3">
    <name type="scientific">Candidatus Gottesmanbacteria bacterium RIFCSPHIGHO2_01_FULL_42_12</name>
    <dbReference type="NCBI Taxonomy" id="1798377"/>
    <lineage>
        <taxon>Bacteria</taxon>
        <taxon>Candidatus Gottesmaniibacteriota</taxon>
    </lineage>
</organism>
<dbReference type="AlphaFoldDB" id="A0A1F5Z1R6"/>
<name>A0A1F5Z1R6_9BACT</name>
<sequence>MIADGGEIILEKKPIFIGKPLVVILIVVSVFVLAVGIGIGVTVFSPRKVDRVVTINPEPNIVTTPNTQTQSKFVNDSAFLRLKSDIAGFASELDRIDLTEPQLAPPNINLNIKVDGY</sequence>
<dbReference type="STRING" id="1798377.A2872_01130"/>
<dbReference type="EMBL" id="MFJG01000023">
    <property type="protein sequence ID" value="OGG06315.1"/>
    <property type="molecule type" value="Genomic_DNA"/>
</dbReference>
<reference evidence="2 3" key="1">
    <citation type="journal article" date="2016" name="Nat. Commun.">
        <title>Thousands of microbial genomes shed light on interconnected biogeochemical processes in an aquifer system.</title>
        <authorList>
            <person name="Anantharaman K."/>
            <person name="Brown C.T."/>
            <person name="Hug L.A."/>
            <person name="Sharon I."/>
            <person name="Castelle C.J."/>
            <person name="Probst A.J."/>
            <person name="Thomas B.C."/>
            <person name="Singh A."/>
            <person name="Wilkins M.J."/>
            <person name="Karaoz U."/>
            <person name="Brodie E.L."/>
            <person name="Williams K.H."/>
            <person name="Hubbard S.S."/>
            <person name="Banfield J.F."/>
        </authorList>
    </citation>
    <scope>NUCLEOTIDE SEQUENCE [LARGE SCALE GENOMIC DNA]</scope>
</reference>
<evidence type="ECO:0000313" key="2">
    <source>
        <dbReference type="EMBL" id="OGG06315.1"/>
    </source>
</evidence>
<proteinExistence type="predicted"/>